<comment type="similarity">
    <text evidence="2">Belongs to the cytochrome P450 family.</text>
</comment>
<gene>
    <name evidence="9" type="ORF">IWX46DRAFT_397840</name>
</gene>
<dbReference type="InterPro" id="IPR001128">
    <property type="entry name" value="Cyt_P450"/>
</dbReference>
<feature type="compositionally biased region" description="Polar residues" evidence="7">
    <location>
        <begin position="444"/>
        <end position="461"/>
    </location>
</feature>
<dbReference type="InterPro" id="IPR050121">
    <property type="entry name" value="Cytochrome_P450_monoxygenase"/>
</dbReference>
<dbReference type="InterPro" id="IPR002401">
    <property type="entry name" value="Cyt_P450_E_grp-I"/>
</dbReference>
<dbReference type="EMBL" id="JBBPDW010000006">
    <property type="protein sequence ID" value="KAK7551736.1"/>
    <property type="molecule type" value="Genomic_DNA"/>
</dbReference>
<evidence type="ECO:0000256" key="7">
    <source>
        <dbReference type="SAM" id="MobiDB-lite"/>
    </source>
</evidence>
<evidence type="ECO:0000256" key="2">
    <source>
        <dbReference type="ARBA" id="ARBA00010617"/>
    </source>
</evidence>
<evidence type="ECO:0000256" key="8">
    <source>
        <dbReference type="SAM" id="Phobius"/>
    </source>
</evidence>
<evidence type="ECO:0000256" key="1">
    <source>
        <dbReference type="ARBA" id="ARBA00001971"/>
    </source>
</evidence>
<keyword evidence="8" id="KW-0472">Membrane</keyword>
<dbReference type="PRINTS" id="PR00463">
    <property type="entry name" value="EP450I"/>
</dbReference>
<dbReference type="PANTHER" id="PTHR24305:SF187">
    <property type="entry name" value="P450, PUTATIVE (EUROFUNG)-RELATED"/>
    <property type="match status" value="1"/>
</dbReference>
<keyword evidence="3" id="KW-0479">Metal-binding</keyword>
<organism evidence="9 10">
    <name type="scientific">Phyllosticta citricarpa</name>
    <dbReference type="NCBI Taxonomy" id="55181"/>
    <lineage>
        <taxon>Eukaryota</taxon>
        <taxon>Fungi</taxon>
        <taxon>Dikarya</taxon>
        <taxon>Ascomycota</taxon>
        <taxon>Pezizomycotina</taxon>
        <taxon>Dothideomycetes</taxon>
        <taxon>Dothideomycetes incertae sedis</taxon>
        <taxon>Botryosphaeriales</taxon>
        <taxon>Phyllostictaceae</taxon>
        <taxon>Phyllosticta</taxon>
    </lineage>
</organism>
<dbReference type="Pfam" id="PF00067">
    <property type="entry name" value="p450"/>
    <property type="match status" value="2"/>
</dbReference>
<feature type="transmembrane region" description="Helical" evidence="8">
    <location>
        <begin position="63"/>
        <end position="84"/>
    </location>
</feature>
<feature type="transmembrane region" description="Helical" evidence="8">
    <location>
        <begin position="6"/>
        <end position="26"/>
    </location>
</feature>
<name>A0ABR1MKL3_9PEZI</name>
<feature type="region of interest" description="Disordered" evidence="7">
    <location>
        <begin position="424"/>
        <end position="461"/>
    </location>
</feature>
<dbReference type="CDD" id="cd11061">
    <property type="entry name" value="CYP67-like"/>
    <property type="match status" value="1"/>
</dbReference>
<dbReference type="Gene3D" id="1.10.630.10">
    <property type="entry name" value="Cytochrome P450"/>
    <property type="match status" value="1"/>
</dbReference>
<keyword evidence="6" id="KW-0503">Monooxygenase</keyword>
<dbReference type="PANTHER" id="PTHR24305">
    <property type="entry name" value="CYTOCHROME P450"/>
    <property type="match status" value="1"/>
</dbReference>
<evidence type="ECO:0000256" key="3">
    <source>
        <dbReference type="ARBA" id="ARBA00022723"/>
    </source>
</evidence>
<proteinExistence type="inferred from homology"/>
<keyword evidence="8" id="KW-0812">Transmembrane</keyword>
<dbReference type="InterPro" id="IPR036396">
    <property type="entry name" value="Cyt_P450_sf"/>
</dbReference>
<comment type="caution">
    <text evidence="9">The sequence shown here is derived from an EMBL/GenBank/DDBJ whole genome shotgun (WGS) entry which is preliminary data.</text>
</comment>
<dbReference type="SUPFAM" id="SSF48264">
    <property type="entry name" value="Cytochrome P450"/>
    <property type="match status" value="1"/>
</dbReference>
<evidence type="ECO:0000256" key="6">
    <source>
        <dbReference type="ARBA" id="ARBA00023033"/>
    </source>
</evidence>
<evidence type="ECO:0000256" key="4">
    <source>
        <dbReference type="ARBA" id="ARBA00023002"/>
    </source>
</evidence>
<dbReference type="PRINTS" id="PR00385">
    <property type="entry name" value="P450"/>
</dbReference>
<keyword evidence="4" id="KW-0560">Oxidoreductase</keyword>
<accession>A0ABR1MKL3</accession>
<sequence length="580" mass="64065">MAADISATLSLSSAAAVLGMSTYLATFRLSLDNHGWRILGFWSSLTLLSFLALSQSYGLSLAAVQTSFIAALFLSGFFGSTATYRLVFSPIRKFPGPPLASLSSFYRVYLASKSGIQLCKEIDVLHQSYGDCVRVSPREVSILNPNAIPVLYGPRSQCLKGPWYDHYAVPAEEDKQVFLLRDRAMHSWRRRIFDGGFSSKAVSDYEARVQETVNLLLRQLEARAEKPLNLQDWISFFAFDVMGRVAYNQDFGMLQKGEGIVTGDEQSTSIQAMHETTRLFGILGAVPWVIRMITATSLANDMTAFYKWCHNTMRNKQETFDATTTAPADIASHLLVAAQNPRDAHRLQTQLSLQNDSLLIILAGSDTTASAIANALFYLVRDPAYYFKLRAALDALPDCSARTLASCRYLDFVINETLRLKPPIPGGLGRETPPQGISIPEFPTLTSASSGSDSVNVKSGSSKETFIPGGIIVSVPTWSLHRDGRLWGPDANEFRPDRWEDVDTTVETAPFIPFTRGTYACPGKALGYMEMRAVVAGMVKRFDLELAEGQSAAAFDDGCLDTFTLTNLPLWVVIRKREDR</sequence>
<comment type="cofactor">
    <cofactor evidence="1">
        <name>heme</name>
        <dbReference type="ChEBI" id="CHEBI:30413"/>
    </cofactor>
</comment>
<evidence type="ECO:0000313" key="9">
    <source>
        <dbReference type="EMBL" id="KAK7551736.1"/>
    </source>
</evidence>
<keyword evidence="10" id="KW-1185">Reference proteome</keyword>
<dbReference type="Proteomes" id="UP001365128">
    <property type="component" value="Unassembled WGS sequence"/>
</dbReference>
<evidence type="ECO:0000256" key="5">
    <source>
        <dbReference type="ARBA" id="ARBA00023004"/>
    </source>
</evidence>
<evidence type="ECO:0000313" key="10">
    <source>
        <dbReference type="Proteomes" id="UP001365128"/>
    </source>
</evidence>
<feature type="transmembrane region" description="Helical" evidence="8">
    <location>
        <begin position="38"/>
        <end position="57"/>
    </location>
</feature>
<protein>
    <submittedName>
        <fullName evidence="9">Cytochrome P450</fullName>
    </submittedName>
</protein>
<reference evidence="9 10" key="1">
    <citation type="submission" date="2024-04" db="EMBL/GenBank/DDBJ databases">
        <title>Phyllosticta paracitricarpa is synonymous to the EU quarantine fungus P. citricarpa based on phylogenomic analyses.</title>
        <authorList>
            <consortium name="Lawrence Berkeley National Laboratory"/>
            <person name="Van Ingen-Buijs V.A."/>
            <person name="Van Westerhoven A.C."/>
            <person name="Haridas S."/>
            <person name="Skiadas P."/>
            <person name="Martin F."/>
            <person name="Groenewald J.Z."/>
            <person name="Crous P.W."/>
            <person name="Seidl M.F."/>
        </authorList>
    </citation>
    <scope>NUCLEOTIDE SEQUENCE [LARGE SCALE GENOMIC DNA]</scope>
    <source>
        <strain evidence="9 10">CBS 122670</strain>
    </source>
</reference>
<keyword evidence="5" id="KW-0408">Iron</keyword>
<keyword evidence="8" id="KW-1133">Transmembrane helix</keyword>